<accession>A0A8B3F168</accession>
<dbReference type="InterPro" id="IPR010693">
    <property type="entry name" value="Divergent_4Fe-4S_mono-cluster"/>
</dbReference>
<organism evidence="2">
    <name type="scientific">Lactococcus lactis subsp. lactis bv. diacetylactis</name>
    <dbReference type="NCBI Taxonomy" id="44688"/>
    <lineage>
        <taxon>Bacteria</taxon>
        <taxon>Bacillati</taxon>
        <taxon>Bacillota</taxon>
        <taxon>Bacilli</taxon>
        <taxon>Lactobacillales</taxon>
        <taxon>Streptococcaceae</taxon>
        <taxon>Lactococcus</taxon>
    </lineage>
</organism>
<gene>
    <name evidence="2" type="ORF">D8K17_09715</name>
</gene>
<evidence type="ECO:0000313" key="2">
    <source>
        <dbReference type="EMBL" id="RKO38567.1"/>
    </source>
</evidence>
<name>A0A8B3F168_LACLL</name>
<proteinExistence type="predicted"/>
<feature type="domain" description="Divergent 4Fe-4S mono-cluster" evidence="1">
    <location>
        <begin position="38"/>
        <end position="100"/>
    </location>
</feature>
<sequence length="104" mass="11928">MSYKKNTIVNRRKKMDNSKLFGEAANEEQLLKNNYRKYRGENMDIYYNVAICEHAGECVRGNPLVFEVGRKPWIIPDNGDVASNQSVINRCPSGALKYLAKEKN</sequence>
<reference evidence="2" key="1">
    <citation type="submission" date="2018-10" db="EMBL/GenBank/DDBJ databases">
        <title>Chromosomal inversion in Lactococcus lactis subsp. lactis bv. diacetylactis S50.</title>
        <authorList>
            <person name="Kojic M."/>
            <person name="Jovcic B."/>
        </authorList>
    </citation>
    <scope>NUCLEOTIDE SEQUENCE</scope>
    <source>
        <strain evidence="2">S50</strain>
    </source>
</reference>
<protein>
    <recommendedName>
        <fullName evidence="1">Divergent 4Fe-4S mono-cluster domain-containing protein</fullName>
    </recommendedName>
</protein>
<dbReference type="EMBL" id="RBVM01000001">
    <property type="protein sequence ID" value="RKO38567.1"/>
    <property type="molecule type" value="Genomic_DNA"/>
</dbReference>
<evidence type="ECO:0000259" key="1">
    <source>
        <dbReference type="Pfam" id="PF06902"/>
    </source>
</evidence>
<dbReference type="Pfam" id="PF06902">
    <property type="entry name" value="Fer4_19"/>
    <property type="match status" value="1"/>
</dbReference>
<comment type="caution">
    <text evidence="2">The sequence shown here is derived from an EMBL/GenBank/DDBJ whole genome shotgun (WGS) entry which is preliminary data.</text>
</comment>
<dbReference type="AlphaFoldDB" id="A0A8B3F168"/>